<dbReference type="Pfam" id="PF12804">
    <property type="entry name" value="NTP_transf_3"/>
    <property type="match status" value="1"/>
</dbReference>
<gene>
    <name evidence="2" type="ORF">E2R66_18415</name>
</gene>
<dbReference type="InterPro" id="IPR029044">
    <property type="entry name" value="Nucleotide-diphossugar_trans"/>
</dbReference>
<proteinExistence type="predicted"/>
<reference evidence="2 3" key="1">
    <citation type="journal article" date="2017" name="Int. J. Syst. Evol. Microbiol.">
        <title>Mucilaginibacterpsychrotolerans sp. nov., isolated from peatlands.</title>
        <authorList>
            <person name="Deng Y."/>
            <person name="Shen L."/>
            <person name="Xu B."/>
            <person name="Liu Y."/>
            <person name="Gu Z."/>
            <person name="Liu H."/>
            <person name="Zhou Y."/>
        </authorList>
    </citation>
    <scope>NUCLEOTIDE SEQUENCE [LARGE SCALE GENOMIC DNA]</scope>
    <source>
        <strain evidence="2 3">NH7-4</strain>
    </source>
</reference>
<dbReference type="OrthoDB" id="9779263at2"/>
<dbReference type="CDD" id="cd04182">
    <property type="entry name" value="GT_2_like_f"/>
    <property type="match status" value="1"/>
</dbReference>
<dbReference type="GO" id="GO:0016779">
    <property type="term" value="F:nucleotidyltransferase activity"/>
    <property type="evidence" value="ECO:0007669"/>
    <property type="project" value="UniProtKB-ARBA"/>
</dbReference>
<keyword evidence="3" id="KW-1185">Reference proteome</keyword>
<dbReference type="PANTHER" id="PTHR43777:SF1">
    <property type="entry name" value="MOLYBDENUM COFACTOR CYTIDYLYLTRANSFERASE"/>
    <property type="match status" value="1"/>
</dbReference>
<name>A0A4Y8S9N0_9SPHI</name>
<feature type="domain" description="MobA-like NTP transferase" evidence="1">
    <location>
        <begin position="4"/>
        <end position="162"/>
    </location>
</feature>
<keyword evidence="2" id="KW-0808">Transferase</keyword>
<dbReference type="InterPro" id="IPR025877">
    <property type="entry name" value="MobA-like_NTP_Trfase"/>
</dbReference>
<evidence type="ECO:0000313" key="3">
    <source>
        <dbReference type="Proteomes" id="UP000297540"/>
    </source>
</evidence>
<accession>A0A4Y8S9N0</accession>
<dbReference type="Proteomes" id="UP000297540">
    <property type="component" value="Unassembled WGS sequence"/>
</dbReference>
<organism evidence="2 3">
    <name type="scientific">Mucilaginibacter psychrotolerans</name>
    <dbReference type="NCBI Taxonomy" id="1524096"/>
    <lineage>
        <taxon>Bacteria</taxon>
        <taxon>Pseudomonadati</taxon>
        <taxon>Bacteroidota</taxon>
        <taxon>Sphingobacteriia</taxon>
        <taxon>Sphingobacteriales</taxon>
        <taxon>Sphingobacteriaceae</taxon>
        <taxon>Mucilaginibacter</taxon>
    </lineage>
</organism>
<dbReference type="Gene3D" id="3.90.550.10">
    <property type="entry name" value="Spore Coat Polysaccharide Biosynthesis Protein SpsA, Chain A"/>
    <property type="match status" value="1"/>
</dbReference>
<dbReference type="SUPFAM" id="SSF53448">
    <property type="entry name" value="Nucleotide-diphospho-sugar transferases"/>
    <property type="match status" value="1"/>
</dbReference>
<sequence>MTAAIILAAGVSSRLGQPKQNLLHNGQTLLQHTVFCAQQSTCEQVIVVLGANTDKIKPVDGTTTLYNNHWQEGMASSIRLAITQIGKDTSIENAIIMVCDQPFISAQLLNSLIDKHTETGRPIVACAYNDTTGPPALFHRSVFAKLLLLQGHEGAKKILLTHAEGVATVPFEKGSIDIDTIADYENLIN</sequence>
<dbReference type="AlphaFoldDB" id="A0A4Y8S9N0"/>
<dbReference type="RefSeq" id="WP_133233269.1">
    <property type="nucleotide sequence ID" value="NZ_SOZE01000020.1"/>
</dbReference>
<evidence type="ECO:0000313" key="2">
    <source>
        <dbReference type="EMBL" id="TFF35678.1"/>
    </source>
</evidence>
<protein>
    <submittedName>
        <fullName evidence="2">Nucleotidyltransferase family protein</fullName>
    </submittedName>
</protein>
<dbReference type="PANTHER" id="PTHR43777">
    <property type="entry name" value="MOLYBDENUM COFACTOR CYTIDYLYLTRANSFERASE"/>
    <property type="match status" value="1"/>
</dbReference>
<comment type="caution">
    <text evidence="2">The sequence shown here is derived from an EMBL/GenBank/DDBJ whole genome shotgun (WGS) entry which is preliminary data.</text>
</comment>
<evidence type="ECO:0000259" key="1">
    <source>
        <dbReference type="Pfam" id="PF12804"/>
    </source>
</evidence>
<dbReference type="EMBL" id="SOZE01000020">
    <property type="protein sequence ID" value="TFF35678.1"/>
    <property type="molecule type" value="Genomic_DNA"/>
</dbReference>